<proteinExistence type="inferred from homology"/>
<keyword evidence="5" id="KW-1185">Reference proteome</keyword>
<dbReference type="OrthoDB" id="241990at2759"/>
<dbReference type="InterPro" id="IPR031567">
    <property type="entry name" value="CRIM_dom"/>
</dbReference>
<feature type="region of interest" description="Disordered" evidence="2">
    <location>
        <begin position="220"/>
        <end position="417"/>
    </location>
</feature>
<evidence type="ECO:0000313" key="4">
    <source>
        <dbReference type="EMBL" id="CEH14228.1"/>
    </source>
</evidence>
<dbReference type="GO" id="GO:0005546">
    <property type="term" value="F:phosphatidylinositol-4,5-bisphosphate binding"/>
    <property type="evidence" value="ECO:0007669"/>
    <property type="project" value="TreeGrafter"/>
</dbReference>
<dbReference type="GO" id="GO:0031932">
    <property type="term" value="C:TORC2 complex"/>
    <property type="evidence" value="ECO:0007669"/>
    <property type="project" value="InterPro"/>
</dbReference>
<feature type="compositionally biased region" description="Acidic residues" evidence="2">
    <location>
        <begin position="292"/>
        <end position="301"/>
    </location>
</feature>
<dbReference type="STRING" id="401625.A0A0P1BFM7"/>
<feature type="compositionally biased region" description="Polar residues" evidence="2">
    <location>
        <begin position="461"/>
        <end position="482"/>
    </location>
</feature>
<dbReference type="PANTHER" id="PTHR13335:SF1">
    <property type="entry name" value="TARGET OF RAPAMYCIN COMPLEX 2 SUBUNIT MAPKAP1"/>
    <property type="match status" value="1"/>
</dbReference>
<dbReference type="EMBL" id="CCYA01000240">
    <property type="protein sequence ID" value="CEH14228.1"/>
    <property type="molecule type" value="Genomic_DNA"/>
</dbReference>
<name>A0A0P1BFM7_9BASI</name>
<evidence type="ECO:0000256" key="1">
    <source>
        <dbReference type="ARBA" id="ARBA00009407"/>
    </source>
</evidence>
<dbReference type="GO" id="GO:0005737">
    <property type="term" value="C:cytoplasm"/>
    <property type="evidence" value="ECO:0007669"/>
    <property type="project" value="TreeGrafter"/>
</dbReference>
<dbReference type="InterPro" id="IPR008828">
    <property type="entry name" value="Sin1/Avo1"/>
</dbReference>
<dbReference type="PANTHER" id="PTHR13335">
    <property type="entry name" value="TARGET OF RAPAMYCIN COMPLEX 2 SUBUNIT MAPKAP1"/>
    <property type="match status" value="1"/>
</dbReference>
<evidence type="ECO:0000256" key="2">
    <source>
        <dbReference type="SAM" id="MobiDB-lite"/>
    </source>
</evidence>
<comment type="similarity">
    <text evidence="1">Belongs to the SIN1 family.</text>
</comment>
<feature type="compositionally biased region" description="Basic and acidic residues" evidence="2">
    <location>
        <begin position="329"/>
        <end position="357"/>
    </location>
</feature>
<keyword evidence="4" id="KW-0418">Kinase</keyword>
<feature type="compositionally biased region" description="Polar residues" evidence="2">
    <location>
        <begin position="233"/>
        <end position="250"/>
    </location>
</feature>
<evidence type="ECO:0000313" key="5">
    <source>
        <dbReference type="Proteomes" id="UP000054845"/>
    </source>
</evidence>
<keyword evidence="4" id="KW-0808">Transferase</keyword>
<dbReference type="Proteomes" id="UP000054845">
    <property type="component" value="Unassembled WGS sequence"/>
</dbReference>
<feature type="compositionally biased region" description="Low complexity" evidence="2">
    <location>
        <begin position="383"/>
        <end position="400"/>
    </location>
</feature>
<dbReference type="Pfam" id="PF16978">
    <property type="entry name" value="CRIM"/>
    <property type="match status" value="1"/>
</dbReference>
<dbReference type="GO" id="GO:0016301">
    <property type="term" value="F:kinase activity"/>
    <property type="evidence" value="ECO:0007669"/>
    <property type="project" value="UniProtKB-KW"/>
</dbReference>
<feature type="compositionally biased region" description="Polar residues" evidence="2">
    <location>
        <begin position="401"/>
        <end position="417"/>
    </location>
</feature>
<organism evidence="4 5">
    <name type="scientific">Ceraceosorus bombacis</name>
    <dbReference type="NCBI Taxonomy" id="401625"/>
    <lineage>
        <taxon>Eukaryota</taxon>
        <taxon>Fungi</taxon>
        <taxon>Dikarya</taxon>
        <taxon>Basidiomycota</taxon>
        <taxon>Ustilaginomycotina</taxon>
        <taxon>Exobasidiomycetes</taxon>
        <taxon>Ceraceosorales</taxon>
        <taxon>Ceraceosoraceae</taxon>
        <taxon>Ceraceosorus</taxon>
    </lineage>
</organism>
<dbReference type="GO" id="GO:0038203">
    <property type="term" value="P:TORC2 signaling"/>
    <property type="evidence" value="ECO:0007669"/>
    <property type="project" value="TreeGrafter"/>
</dbReference>
<sequence length="697" mass="74658">MSLISDKEYVIHTLRLAYLRRIDDSVGPRVITFPAITHDVGSSGHANGRERASARIGDFDNTLGAEEDGQLDDFDHHPDSHVMIAGLSDANFNPELRAVCSPKPRPESLIRPGFMPDLPIPAEMVETASKGPRASRVGNGLRYTQTIYGPGRTGALGMRVSGKRAPSLDNSTSALGSDLCEDRTTLSRRRSTAFDRGAGDEAEEPLRAALARRYSYSYSSAGIPQPDVGATGRSYSGSNTRNLERSTSVIDRQARGGAGAGDQRLGARRRSASESAGALMDSGMGVHPGEAIESEDEEPESNGDRISFNEGLRPAPRSREELPIMNVSPHHELSLDETMNRNEEIRSSANTADDRPRGAVHSAGTEGHTDSASANLVDDSESSYDPSLRSSLSPSPGRPSKQPSPSDTRLAQPSTIASQSRLGLTASADAHHTAAPITSALGLDTGDNTSSRRNPAPPGVLSTQRSTSSMVTPQLNTASSRVQADARRPSRSRLRWPQQAAIMTDSPEATNEYFSSLKTDAKTVQAQYAARPKASALSRKLKAQSSGPANAFSQAYAGVGARNGASAGTVNIKVYFPWAEDEQTPSVRPLSDAVSVEPRSRSMVLCLRRDAVMEEVVGYAMMCYVDEGWEPRLDDGDPDEDEEALEMRLSTIGWALRMVEDGEVDDDFPAVDRGLVVGKFGADELAVCEATPAQGMC</sequence>
<dbReference type="AlphaFoldDB" id="A0A0P1BFM7"/>
<dbReference type="GO" id="GO:0005886">
    <property type="term" value="C:plasma membrane"/>
    <property type="evidence" value="ECO:0007669"/>
    <property type="project" value="TreeGrafter"/>
</dbReference>
<protein>
    <submittedName>
        <fullName evidence="4">Stress-activated MAP kinase-interacting protein, Sin1p</fullName>
    </submittedName>
</protein>
<feature type="region of interest" description="Disordered" evidence="2">
    <location>
        <begin position="437"/>
        <end position="495"/>
    </location>
</feature>
<feature type="domain" description="CRIM" evidence="3">
    <location>
        <begin position="535"/>
        <end position="694"/>
    </location>
</feature>
<accession>A0A0P1BFM7</accession>
<reference evidence="4 5" key="1">
    <citation type="submission" date="2014-09" db="EMBL/GenBank/DDBJ databases">
        <authorList>
            <person name="Magalhaes I.L.F."/>
            <person name="Oliveira U."/>
            <person name="Santos F.R."/>
            <person name="Vidigal T.H.D.A."/>
            <person name="Brescovit A.D."/>
            <person name="Santos A.J."/>
        </authorList>
    </citation>
    <scope>NUCLEOTIDE SEQUENCE [LARGE SCALE GENOMIC DNA]</scope>
</reference>
<evidence type="ECO:0000259" key="3">
    <source>
        <dbReference type="Pfam" id="PF16978"/>
    </source>
</evidence>